<keyword evidence="3" id="KW-1185">Reference proteome</keyword>
<evidence type="ECO:0000313" key="3">
    <source>
        <dbReference type="Proteomes" id="UP000185639"/>
    </source>
</evidence>
<feature type="domain" description="PilZ" evidence="1">
    <location>
        <begin position="2"/>
        <end position="97"/>
    </location>
</feature>
<gene>
    <name evidence="2" type="ORF">SAMN05421686_105228</name>
</gene>
<dbReference type="GO" id="GO:0035438">
    <property type="term" value="F:cyclic-di-GMP binding"/>
    <property type="evidence" value="ECO:0007669"/>
    <property type="project" value="InterPro"/>
</dbReference>
<organism evidence="2 3">
    <name type="scientific">Thalassolituus maritimus</name>
    <dbReference type="NCBI Taxonomy" id="484498"/>
    <lineage>
        <taxon>Bacteria</taxon>
        <taxon>Pseudomonadati</taxon>
        <taxon>Pseudomonadota</taxon>
        <taxon>Gammaproteobacteria</taxon>
        <taxon>Oceanospirillales</taxon>
        <taxon>Oceanospirillaceae</taxon>
        <taxon>Thalassolituus</taxon>
    </lineage>
</organism>
<dbReference type="EMBL" id="FTOH01000005">
    <property type="protein sequence ID" value="SIS86185.1"/>
    <property type="molecule type" value="Genomic_DNA"/>
</dbReference>
<dbReference type="AlphaFoldDB" id="A0A1N7MJ66"/>
<dbReference type="Proteomes" id="UP000185639">
    <property type="component" value="Unassembled WGS sequence"/>
</dbReference>
<reference evidence="3" key="1">
    <citation type="submission" date="2017-01" db="EMBL/GenBank/DDBJ databases">
        <authorList>
            <person name="Varghese N."/>
            <person name="Submissions S."/>
        </authorList>
    </citation>
    <scope>NUCLEOTIDE SEQUENCE [LARGE SCALE GENOMIC DNA]</scope>
    <source>
        <strain evidence="3">DSM 24913</strain>
    </source>
</reference>
<dbReference type="Gene3D" id="2.40.10.220">
    <property type="entry name" value="predicted glycosyltransferase like domains"/>
    <property type="match status" value="1"/>
</dbReference>
<dbReference type="RefSeq" id="WP_076515605.1">
    <property type="nucleotide sequence ID" value="NZ_FTOH01000005.1"/>
</dbReference>
<dbReference type="OrthoDB" id="5298508at2"/>
<dbReference type="Pfam" id="PF07238">
    <property type="entry name" value="PilZ"/>
    <property type="match status" value="1"/>
</dbReference>
<protein>
    <submittedName>
        <fullName evidence="2">PilZ domain-containing protein</fullName>
    </submittedName>
</protein>
<dbReference type="SUPFAM" id="SSF141371">
    <property type="entry name" value="PilZ domain-like"/>
    <property type="match status" value="1"/>
</dbReference>
<dbReference type="InterPro" id="IPR009875">
    <property type="entry name" value="PilZ_domain"/>
</dbReference>
<evidence type="ECO:0000259" key="1">
    <source>
        <dbReference type="Pfam" id="PF07238"/>
    </source>
</evidence>
<evidence type="ECO:0000313" key="2">
    <source>
        <dbReference type="EMBL" id="SIS86185.1"/>
    </source>
</evidence>
<dbReference type="STRING" id="484498.SAMN05421686_105228"/>
<name>A0A1N7MJ66_9GAMM</name>
<accession>A0A1N7MJ66</accession>
<proteinExistence type="predicted"/>
<sequence>MEQRQAKRVHLFQRVQVDDGNQKLETFCLDISMRGILLVIPENVTWQLEQSLKISLTLETGGIIDMDCSLVHIDDDVVGCACDSMDFESQETLRGVLESSLEVPSQVNRELAELISFPGGKR</sequence>